<feature type="region of interest" description="Disordered" evidence="1">
    <location>
        <begin position="1"/>
        <end position="26"/>
    </location>
</feature>
<organism evidence="2 3">
    <name type="scientific">Ciona savignyi</name>
    <name type="common">Pacific transparent sea squirt</name>
    <dbReference type="NCBI Taxonomy" id="51511"/>
    <lineage>
        <taxon>Eukaryota</taxon>
        <taxon>Metazoa</taxon>
        <taxon>Chordata</taxon>
        <taxon>Tunicata</taxon>
        <taxon>Ascidiacea</taxon>
        <taxon>Phlebobranchia</taxon>
        <taxon>Cionidae</taxon>
        <taxon>Ciona</taxon>
    </lineage>
</organism>
<evidence type="ECO:0000313" key="2">
    <source>
        <dbReference type="Ensembl" id="ENSCSAVP00000015816.1"/>
    </source>
</evidence>
<sequence length="206" mass="24281">MIDKLPDRSSLARHPSTSITNITQYIPPPRRKKRIVLKIINNDLFHKGEAKSGTSPVKENRKKKSSITNQHKDEIEEHKPGWLSQRNKMFNVVVTMPVKYSHVQVDHLPKLRKRVEKAKQQFSEQISMKKIENSIRHYRELDSRRIPSPTLYEHFQRVFCAYSSAETNNRTCVSADQLKKASQHNKFTKQRPPPFPFYFSHTKIKY</sequence>
<protein>
    <submittedName>
        <fullName evidence="2">Uncharacterized protein</fullName>
    </submittedName>
</protein>
<dbReference type="GeneTree" id="ENSGT00940000172928"/>
<proteinExistence type="predicted"/>
<reference evidence="3" key="1">
    <citation type="submission" date="2003-08" db="EMBL/GenBank/DDBJ databases">
        <authorList>
            <person name="Birren B."/>
            <person name="Nusbaum C."/>
            <person name="Abebe A."/>
            <person name="Abouelleil A."/>
            <person name="Adekoya E."/>
            <person name="Ait-zahra M."/>
            <person name="Allen N."/>
            <person name="Allen T."/>
            <person name="An P."/>
            <person name="Anderson M."/>
            <person name="Anderson S."/>
            <person name="Arachchi H."/>
            <person name="Armbruster J."/>
            <person name="Bachantsang P."/>
            <person name="Baldwin J."/>
            <person name="Barry A."/>
            <person name="Bayul T."/>
            <person name="Blitshsteyn B."/>
            <person name="Bloom T."/>
            <person name="Blye J."/>
            <person name="Boguslavskiy L."/>
            <person name="Borowsky M."/>
            <person name="Boukhgalter B."/>
            <person name="Brunache A."/>
            <person name="Butler J."/>
            <person name="Calixte N."/>
            <person name="Calvo S."/>
            <person name="Camarata J."/>
            <person name="Campo K."/>
            <person name="Chang J."/>
            <person name="Cheshatsang Y."/>
            <person name="Citroen M."/>
            <person name="Collymore A."/>
            <person name="Considine T."/>
            <person name="Cook A."/>
            <person name="Cooke P."/>
            <person name="Corum B."/>
            <person name="Cuomo C."/>
            <person name="David R."/>
            <person name="Dawoe T."/>
            <person name="Degray S."/>
            <person name="Dodge S."/>
            <person name="Dooley K."/>
            <person name="Dorje P."/>
            <person name="Dorjee K."/>
            <person name="Dorris L."/>
            <person name="Duffey N."/>
            <person name="Dupes A."/>
            <person name="Elkins T."/>
            <person name="Engels R."/>
            <person name="Erickson J."/>
            <person name="Farina A."/>
            <person name="Faro S."/>
            <person name="Ferreira P."/>
            <person name="Fischer H."/>
            <person name="Fitzgerald M."/>
            <person name="Foley K."/>
            <person name="Gage D."/>
            <person name="Galagan J."/>
            <person name="Gearin G."/>
            <person name="Gnerre S."/>
            <person name="Gnirke A."/>
            <person name="Goyette A."/>
            <person name="Graham J."/>
            <person name="Grandbois E."/>
            <person name="Gyaltsen K."/>
            <person name="Hafez N."/>
            <person name="Hagopian D."/>
            <person name="Hagos B."/>
            <person name="Hall J."/>
            <person name="Hatcher B."/>
            <person name="Heller A."/>
            <person name="Higgins H."/>
            <person name="Honan T."/>
            <person name="Horn A."/>
            <person name="Houde N."/>
            <person name="Hughes L."/>
            <person name="Hulme W."/>
            <person name="Husby E."/>
            <person name="Iliev I."/>
            <person name="Jaffe D."/>
            <person name="Jones C."/>
            <person name="Kamal M."/>
            <person name="Kamat A."/>
            <person name="Kamvysselis M."/>
            <person name="Karlsson E."/>
            <person name="Kells C."/>
            <person name="Kieu A."/>
            <person name="Kisner P."/>
            <person name="Kodira C."/>
            <person name="Kulbokas E."/>
            <person name="Labutti K."/>
            <person name="Lama D."/>
            <person name="Landers T."/>
            <person name="Leger J."/>
            <person name="Levine S."/>
            <person name="Lewis D."/>
            <person name="Lewis T."/>
            <person name="Lindblad-toh K."/>
            <person name="Liu X."/>
            <person name="Lokyitsang T."/>
            <person name="Lokyitsang Y."/>
            <person name="Lucien O."/>
            <person name="Lui A."/>
            <person name="Ma L.J."/>
            <person name="Mabbitt R."/>
            <person name="Macdonald J."/>
            <person name="Maclean C."/>
            <person name="Major J."/>
            <person name="Manning J."/>
            <person name="Marabella R."/>
            <person name="Maru K."/>
            <person name="Matthews C."/>
            <person name="Mauceli E."/>
            <person name="Mccarthy M."/>
            <person name="Mcdonough S."/>
            <person name="Mcghee T."/>
            <person name="Meldrim J."/>
            <person name="Meneus L."/>
            <person name="Mesirov J."/>
            <person name="Mihalev A."/>
            <person name="Mihova T."/>
            <person name="Mikkelsen T."/>
            <person name="Mlenga V."/>
            <person name="Moru K."/>
            <person name="Mozes J."/>
            <person name="Mulrain L."/>
            <person name="Munson G."/>
            <person name="Naylor J."/>
            <person name="Newes C."/>
            <person name="Nguyen C."/>
            <person name="Nguyen N."/>
            <person name="Nguyen T."/>
            <person name="Nicol R."/>
            <person name="Nielsen C."/>
            <person name="Nizzari M."/>
            <person name="Norbu C."/>
            <person name="Norbu N."/>
            <person name="O'donnell P."/>
            <person name="Okoawo O."/>
            <person name="O'leary S."/>
            <person name="Omotosho B."/>
            <person name="O'neill K."/>
            <person name="Osman S."/>
            <person name="Parker S."/>
            <person name="Perrin D."/>
            <person name="Phunkhang P."/>
            <person name="Piqani B."/>
            <person name="Purcell S."/>
            <person name="Rachupka T."/>
            <person name="Ramasamy U."/>
            <person name="Rameau R."/>
            <person name="Ray V."/>
            <person name="Raymond C."/>
            <person name="Retta R."/>
            <person name="Richardson S."/>
            <person name="Rise C."/>
            <person name="Rodriguez J."/>
            <person name="Rogers J."/>
            <person name="Rogov P."/>
            <person name="Rutman M."/>
            <person name="Schupbach R."/>
            <person name="Seaman C."/>
            <person name="Settipalli S."/>
            <person name="Sharpe T."/>
            <person name="Sheridan J."/>
            <person name="Sherpa N."/>
            <person name="Shi J."/>
            <person name="Smirnov S."/>
            <person name="Smith C."/>
            <person name="Sougnez C."/>
            <person name="Spencer B."/>
            <person name="Stalker J."/>
            <person name="Stange-thomann N."/>
            <person name="Stavropoulos S."/>
            <person name="Stetson K."/>
            <person name="Stone C."/>
            <person name="Stone S."/>
            <person name="Stubbs M."/>
            <person name="Talamas J."/>
            <person name="Tchuinga P."/>
            <person name="Tenzing P."/>
            <person name="Tesfaye S."/>
            <person name="Theodore J."/>
            <person name="Thoulutsang Y."/>
            <person name="Topham K."/>
            <person name="Towey S."/>
            <person name="Tsamla T."/>
            <person name="Tsomo N."/>
            <person name="Vallee D."/>
            <person name="Vassiliev H."/>
            <person name="Venkataraman V."/>
            <person name="Vinson J."/>
            <person name="Vo A."/>
            <person name="Wade C."/>
            <person name="Wang S."/>
            <person name="Wangchuk T."/>
            <person name="Wangdi T."/>
            <person name="Whittaker C."/>
            <person name="Wilkinson J."/>
            <person name="Wu Y."/>
            <person name="Wyman D."/>
            <person name="Yadav S."/>
            <person name="Yang S."/>
            <person name="Yang X."/>
            <person name="Yeager S."/>
            <person name="Yee E."/>
            <person name="Young G."/>
            <person name="Zainoun J."/>
            <person name="Zembeck L."/>
            <person name="Zimmer A."/>
            <person name="Zody M."/>
            <person name="Lander E."/>
        </authorList>
    </citation>
    <scope>NUCLEOTIDE SEQUENCE [LARGE SCALE GENOMIC DNA]</scope>
</reference>
<feature type="region of interest" description="Disordered" evidence="1">
    <location>
        <begin position="47"/>
        <end position="78"/>
    </location>
</feature>
<dbReference type="Ensembl" id="ENSCSAVT00000015995.1">
    <property type="protein sequence ID" value="ENSCSAVP00000015816.1"/>
    <property type="gene ID" value="ENSCSAVG00000009297.1"/>
</dbReference>
<keyword evidence="3" id="KW-1185">Reference proteome</keyword>
<feature type="compositionally biased region" description="Polar residues" evidence="1">
    <location>
        <begin position="15"/>
        <end position="24"/>
    </location>
</feature>
<evidence type="ECO:0000313" key="3">
    <source>
        <dbReference type="Proteomes" id="UP000007875"/>
    </source>
</evidence>
<name>H2ZE00_CIOSA</name>
<accession>H2ZE00</accession>
<dbReference type="AlphaFoldDB" id="H2ZE00"/>
<reference evidence="2" key="3">
    <citation type="submission" date="2025-09" db="UniProtKB">
        <authorList>
            <consortium name="Ensembl"/>
        </authorList>
    </citation>
    <scope>IDENTIFICATION</scope>
</reference>
<reference evidence="2" key="2">
    <citation type="submission" date="2025-08" db="UniProtKB">
        <authorList>
            <consortium name="Ensembl"/>
        </authorList>
    </citation>
    <scope>IDENTIFICATION</scope>
</reference>
<dbReference type="HOGENOM" id="CLU_1331546_0_0_1"/>
<dbReference type="Proteomes" id="UP000007875">
    <property type="component" value="Unassembled WGS sequence"/>
</dbReference>
<evidence type="ECO:0000256" key="1">
    <source>
        <dbReference type="SAM" id="MobiDB-lite"/>
    </source>
</evidence>